<dbReference type="Gene3D" id="3.40.50.300">
    <property type="entry name" value="P-loop containing nucleotide triphosphate hydrolases"/>
    <property type="match status" value="1"/>
</dbReference>
<dbReference type="Pfam" id="PF13424">
    <property type="entry name" value="TPR_12"/>
    <property type="match status" value="2"/>
</dbReference>
<evidence type="ECO:0000256" key="3">
    <source>
        <dbReference type="PROSITE-ProRule" id="PRU00339"/>
    </source>
</evidence>
<feature type="compositionally biased region" description="Basic and acidic residues" evidence="4">
    <location>
        <begin position="548"/>
        <end position="557"/>
    </location>
</feature>
<feature type="region of interest" description="Disordered" evidence="4">
    <location>
        <begin position="543"/>
        <end position="566"/>
    </location>
</feature>
<dbReference type="PANTHER" id="PTHR45641">
    <property type="entry name" value="TETRATRICOPEPTIDE REPEAT PROTEIN (AFU_ORTHOLOGUE AFUA_6G03870)"/>
    <property type="match status" value="1"/>
</dbReference>
<keyword evidence="7" id="KW-1185">Reference proteome</keyword>
<proteinExistence type="predicted"/>
<dbReference type="InterPro" id="IPR027417">
    <property type="entry name" value="P-loop_NTPase"/>
</dbReference>
<evidence type="ECO:0000313" key="7">
    <source>
        <dbReference type="Proteomes" id="UP001301388"/>
    </source>
</evidence>
<dbReference type="Proteomes" id="UP001301388">
    <property type="component" value="Unassembled WGS sequence"/>
</dbReference>
<feature type="domain" description="CHAT" evidence="5">
    <location>
        <begin position="97"/>
        <end position="373"/>
    </location>
</feature>
<dbReference type="RefSeq" id="WP_323259644.1">
    <property type="nucleotide sequence ID" value="NZ_JAYGIE010000006.1"/>
</dbReference>
<organism evidence="6 7">
    <name type="scientific">Pseudanabaena galeata UHCC 0370</name>
    <dbReference type="NCBI Taxonomy" id="3110310"/>
    <lineage>
        <taxon>Bacteria</taxon>
        <taxon>Bacillati</taxon>
        <taxon>Cyanobacteriota</taxon>
        <taxon>Cyanophyceae</taxon>
        <taxon>Pseudanabaenales</taxon>
        <taxon>Pseudanabaenaceae</taxon>
        <taxon>Pseudanabaena</taxon>
    </lineage>
</organism>
<dbReference type="Gene3D" id="1.25.40.10">
    <property type="entry name" value="Tetratricopeptide repeat domain"/>
    <property type="match status" value="2"/>
</dbReference>
<protein>
    <submittedName>
        <fullName evidence="6">Tetratricopeptide repeat protein</fullName>
    </submittedName>
</protein>
<sequence length="1296" mass="145016">MIELNVQFSSPSRVRVGFKGTNTAEFDFRSESLPTAEDLQELGWYLEKYLVYYSSEPDDSRAKRLEENLEKWGRSLFDALRNNEASRRWFDKFLEVQDQERQITIFANDPAILSLPWELLREREFFLFETPRITIRRCLYDVADGREIFEVEPQPKLRMLFVTSRPDGAGFIDPRADALPVLNAIEQVAGDRIEVEFLRPATYDNLKARLESRGEHRGKLPIHILHFDGHGSFRRQKTAKDADRDLPKGELAQMRGRDDEQENMGYLLFEKADGTTDLRSAKEMSAMLHTKKISLVVLSACQSAMVAGEDPLSCVAARLTADGLPAVIAMTYSVLVVTTQKLFEAFYRNLAYGERVGEALENARQDLYDHPERLERQRGQNRVIMRLQDWFLPALYQVGNDGALFNPDLLSPSTSGRGARGEGNLREVQEAGFWGRSRELWAIERAYVRGTRRITISGFGGMGKTYLAEEAGRWLLRTGMFARVCFISFADFQGVDPVSYAVSVLATVLDTNLIDGAAATRALREQAVLVILDNLETIRSPLPPLVKGGKEDSEKAPLSKGGRGDQALLGLEEDQAPLSKGGRGDQALLDIAKEWSEAGNSRVLLTTRAADLQHPDYPNQGSLKHIPLPLRGLSEGDALDYFQSLIKLPPEPQFGLPPREGLLELFKLLDYHPLSLGLLAGQLKQRRALEVHRELAQLVADTPNNPLLASLNLSVSRLDPEAQEWIKRLGVFQGGALEVNLLEITEIAETEWNELRTQLEATGLIQAESLSHVGVGVPFLKFHPTLAPAMWSRLTEPEQQQLLSRHRQRYYQLSDYLYFEDDKNPFAVRAIAQRELPNLLYAVRGSITAGEEFAVEFVDNVNLFLGNFGLNQDRGNLTEMVQHMGSEVGSQTWYLTRSNTGEQLCNAGRYAEAEAVFQDILTGLGEAPSYERCVTLGKIGRCYESTGQPKRAAATYRIGLEVAGMLEQNNGVKRQMGALQAGLADVLTDMGNYDRARESYEASLAICQEQKDNRQIAVVLVQLGTLDLMQNNLTEAAQRYKEALQIFQQLNEPASEATVWHQLGMTFEEASQWESAERAYRQSAQIRESQGDLVKSAGTWNQLAIVSLSAGKLTEAEAWFKKAIDADRKQGDRALLSGHLSNLANLLQQFPNRLKEAQPLAEESLAIKQTLDLAAAEIWTTYNILAKISVQQGDSDKAKEYRRLSRTARANFAGTEYELRQHAPLIEAVVRAVHDAEVRQQLEPTLEDIISNGGQDLIAAIRQILNGESDEDILCEGLNHNIGSQIVLAILGQVKR</sequence>
<gene>
    <name evidence="6" type="ORF">VB774_02700</name>
</gene>
<evidence type="ECO:0000259" key="5">
    <source>
        <dbReference type="Pfam" id="PF12770"/>
    </source>
</evidence>
<reference evidence="6 7" key="1">
    <citation type="submission" date="2023-12" db="EMBL/GenBank/DDBJ databases">
        <title>Baltic Sea Cyanobacteria.</title>
        <authorList>
            <person name="Delbaje E."/>
            <person name="Fewer D.P."/>
            <person name="Shishido T.K."/>
        </authorList>
    </citation>
    <scope>NUCLEOTIDE SEQUENCE [LARGE SCALE GENOMIC DNA]</scope>
    <source>
        <strain evidence="6 7">UHCC 0370</strain>
    </source>
</reference>
<dbReference type="EMBL" id="JAYGIE010000006">
    <property type="protein sequence ID" value="MEA5476519.1"/>
    <property type="molecule type" value="Genomic_DNA"/>
</dbReference>
<dbReference type="SMART" id="SM00028">
    <property type="entry name" value="TPR"/>
    <property type="match status" value="6"/>
</dbReference>
<dbReference type="PROSITE" id="PS50005">
    <property type="entry name" value="TPR"/>
    <property type="match status" value="1"/>
</dbReference>
<keyword evidence="2 3" id="KW-0802">TPR repeat</keyword>
<dbReference type="PANTHER" id="PTHR45641:SF19">
    <property type="entry name" value="NEPHROCYSTIN-3"/>
    <property type="match status" value="1"/>
</dbReference>
<dbReference type="InterPro" id="IPR024983">
    <property type="entry name" value="CHAT_dom"/>
</dbReference>
<evidence type="ECO:0000256" key="4">
    <source>
        <dbReference type="SAM" id="MobiDB-lite"/>
    </source>
</evidence>
<dbReference type="Pfam" id="PF12770">
    <property type="entry name" value="CHAT"/>
    <property type="match status" value="1"/>
</dbReference>
<dbReference type="InterPro" id="IPR011990">
    <property type="entry name" value="TPR-like_helical_dom_sf"/>
</dbReference>
<name>A0ABU5TE14_9CYAN</name>
<dbReference type="SUPFAM" id="SSF52540">
    <property type="entry name" value="P-loop containing nucleoside triphosphate hydrolases"/>
    <property type="match status" value="1"/>
</dbReference>
<keyword evidence="1" id="KW-0677">Repeat</keyword>
<dbReference type="InterPro" id="IPR019734">
    <property type="entry name" value="TPR_rpt"/>
</dbReference>
<comment type="caution">
    <text evidence="6">The sequence shown here is derived from an EMBL/GenBank/DDBJ whole genome shotgun (WGS) entry which is preliminary data.</text>
</comment>
<evidence type="ECO:0000256" key="2">
    <source>
        <dbReference type="ARBA" id="ARBA00022803"/>
    </source>
</evidence>
<evidence type="ECO:0000313" key="6">
    <source>
        <dbReference type="EMBL" id="MEA5476519.1"/>
    </source>
</evidence>
<feature type="repeat" description="TPR" evidence="3">
    <location>
        <begin position="1057"/>
        <end position="1090"/>
    </location>
</feature>
<dbReference type="SUPFAM" id="SSF48452">
    <property type="entry name" value="TPR-like"/>
    <property type="match status" value="3"/>
</dbReference>
<evidence type="ECO:0000256" key="1">
    <source>
        <dbReference type="ARBA" id="ARBA00022737"/>
    </source>
</evidence>
<accession>A0ABU5TE14</accession>